<evidence type="ECO:0000313" key="12">
    <source>
        <dbReference type="Proteomes" id="UP000032726"/>
    </source>
</evidence>
<evidence type="ECO:0000259" key="10">
    <source>
        <dbReference type="PROSITE" id="PS51671"/>
    </source>
</evidence>
<dbReference type="GO" id="GO:0004664">
    <property type="term" value="F:prephenate dehydratase activity"/>
    <property type="evidence" value="ECO:0007669"/>
    <property type="project" value="UniProtKB-EC"/>
</dbReference>
<evidence type="ECO:0000256" key="7">
    <source>
        <dbReference type="ARBA" id="ARBA00047848"/>
    </source>
</evidence>
<evidence type="ECO:0000313" key="11">
    <source>
        <dbReference type="EMBL" id="AKA35664.1"/>
    </source>
</evidence>
<dbReference type="PATRIC" id="fig|516051.4.peg.2132"/>
<accession>A0A0D5YUU2</accession>
<dbReference type="UniPathway" id="UPA00121">
    <property type="reaction ID" value="UER00345"/>
</dbReference>
<dbReference type="GO" id="GO:0009094">
    <property type="term" value="P:L-phenylalanine biosynthetic process"/>
    <property type="evidence" value="ECO:0007669"/>
    <property type="project" value="UniProtKB-UniPathway"/>
</dbReference>
<dbReference type="STRING" id="516051.VC82_2069"/>
<dbReference type="SUPFAM" id="SSF53850">
    <property type="entry name" value="Periplasmic binding protein-like II"/>
    <property type="match status" value="1"/>
</dbReference>
<dbReference type="InterPro" id="IPR008242">
    <property type="entry name" value="Chor_mutase/pphenate_deHydtase"/>
</dbReference>
<keyword evidence="5" id="KW-0584">Phenylalanine biosynthesis</keyword>
<dbReference type="GO" id="GO:0005737">
    <property type="term" value="C:cytoplasm"/>
    <property type="evidence" value="ECO:0007669"/>
    <property type="project" value="TreeGrafter"/>
</dbReference>
<comment type="pathway">
    <text evidence="1">Amino-acid biosynthesis; L-phenylalanine biosynthesis; phenylpyruvate from prephenate: step 1/1.</text>
</comment>
<dbReference type="KEGG" id="mlt:VC82_2069"/>
<dbReference type="InterPro" id="IPR045865">
    <property type="entry name" value="ACT-like_dom_sf"/>
</dbReference>
<comment type="catalytic activity">
    <reaction evidence="7">
        <text>prephenate + H(+) = 3-phenylpyruvate + CO2 + H2O</text>
        <dbReference type="Rhea" id="RHEA:21648"/>
        <dbReference type="ChEBI" id="CHEBI:15377"/>
        <dbReference type="ChEBI" id="CHEBI:15378"/>
        <dbReference type="ChEBI" id="CHEBI:16526"/>
        <dbReference type="ChEBI" id="CHEBI:18005"/>
        <dbReference type="ChEBI" id="CHEBI:29934"/>
        <dbReference type="EC" id="4.2.1.51"/>
    </reaction>
</comment>
<feature type="domain" description="ACT" evidence="10">
    <location>
        <begin position="235"/>
        <end position="311"/>
    </location>
</feature>
<gene>
    <name evidence="11" type="ORF">VC82_2069</name>
</gene>
<sequence length="316" mass="35660">MKSRPKIGTFLLPFFKKKCNTSNCHTEFVEVLFRGPNNFKMGLKIAIQGIKGSNHHQVAKEFFGQNIELVECLSFDKMIDHLLNGTADKGVMAIENSIAGSIIPNYNLVCQNKLHIIGEHYLNIHHNLMVLNGQTIDDLEEVRSHPMALLQCMDFLKQYPHVKLVEDVDTAETAKQIQEGQLRHIGAIAPKAAAELYGLTIIAPEIQTIKNNATRFIVIKKQNKVLPKEEINKASLRFITDHKRGSLATVLNVMSDCNLNLTKIQSLPVIETPWKYAFFVDVTFGQYDHFAKAKSLLEIMSEDFTVLGEYKNALLP</sequence>
<dbReference type="InterPro" id="IPR001086">
    <property type="entry name" value="Preph_deHydtase"/>
</dbReference>
<dbReference type="Gene3D" id="3.30.70.260">
    <property type="match status" value="1"/>
</dbReference>
<dbReference type="Proteomes" id="UP000032726">
    <property type="component" value="Chromosome"/>
</dbReference>
<evidence type="ECO:0000256" key="5">
    <source>
        <dbReference type="ARBA" id="ARBA00023222"/>
    </source>
</evidence>
<evidence type="ECO:0000256" key="4">
    <source>
        <dbReference type="ARBA" id="ARBA00023141"/>
    </source>
</evidence>
<dbReference type="PROSITE" id="PS51671">
    <property type="entry name" value="ACT"/>
    <property type="match status" value="1"/>
</dbReference>
<dbReference type="PROSITE" id="PS51171">
    <property type="entry name" value="PREPHENATE_DEHYDR_3"/>
    <property type="match status" value="1"/>
</dbReference>
<evidence type="ECO:0000256" key="3">
    <source>
        <dbReference type="ARBA" id="ARBA00022605"/>
    </source>
</evidence>
<keyword evidence="4" id="KW-0057">Aromatic amino acid biosynthesis</keyword>
<evidence type="ECO:0000256" key="1">
    <source>
        <dbReference type="ARBA" id="ARBA00004741"/>
    </source>
</evidence>
<dbReference type="AlphaFoldDB" id="A0A0D5YUU2"/>
<dbReference type="EMBL" id="CP011071">
    <property type="protein sequence ID" value="AKA35664.1"/>
    <property type="molecule type" value="Genomic_DNA"/>
</dbReference>
<keyword evidence="6" id="KW-0456">Lyase</keyword>
<feature type="domain" description="Prephenate dehydratase" evidence="9">
    <location>
        <begin position="44"/>
        <end position="221"/>
    </location>
</feature>
<dbReference type="HOGENOM" id="CLU_035008_1_0_10"/>
<keyword evidence="3" id="KW-0028">Amino-acid biosynthesis</keyword>
<evidence type="ECO:0000256" key="6">
    <source>
        <dbReference type="ARBA" id="ARBA00023239"/>
    </source>
</evidence>
<dbReference type="SUPFAM" id="SSF55021">
    <property type="entry name" value="ACT-like"/>
    <property type="match status" value="1"/>
</dbReference>
<dbReference type="InterPro" id="IPR002912">
    <property type="entry name" value="ACT_dom"/>
</dbReference>
<organism evidence="11 12">
    <name type="scientific">Flagellimonas lutaonensis</name>
    <dbReference type="NCBI Taxonomy" id="516051"/>
    <lineage>
        <taxon>Bacteria</taxon>
        <taxon>Pseudomonadati</taxon>
        <taxon>Bacteroidota</taxon>
        <taxon>Flavobacteriia</taxon>
        <taxon>Flavobacteriales</taxon>
        <taxon>Flavobacteriaceae</taxon>
        <taxon>Flagellimonas</taxon>
    </lineage>
</organism>
<dbReference type="CDD" id="cd04905">
    <property type="entry name" value="ACT_CM-PDT"/>
    <property type="match status" value="1"/>
</dbReference>
<dbReference type="Pfam" id="PF00800">
    <property type="entry name" value="PDT"/>
    <property type="match status" value="1"/>
</dbReference>
<dbReference type="EC" id="4.2.1.51" evidence="2"/>
<reference evidence="11 12" key="1">
    <citation type="submission" date="2015-03" db="EMBL/GenBank/DDBJ databases">
        <title>Complete genome sequence of Muricauda lutaonensis CC-HSB-11T, isolated from a coastal hot spring.</title>
        <authorList>
            <person name="Kim K.M."/>
        </authorList>
    </citation>
    <scope>NUCLEOTIDE SEQUENCE [LARGE SCALE GENOMIC DNA]</scope>
    <source>
        <strain evidence="11 12">CC-HSB-11</strain>
    </source>
</reference>
<dbReference type="PIRSF" id="PIRSF001500">
    <property type="entry name" value="Chor_mut_pdt_Ppr"/>
    <property type="match status" value="1"/>
</dbReference>
<dbReference type="Gene3D" id="3.40.190.10">
    <property type="entry name" value="Periplasmic binding protein-like II"/>
    <property type="match status" value="2"/>
</dbReference>
<evidence type="ECO:0000256" key="8">
    <source>
        <dbReference type="PIRSR" id="PIRSR001500-2"/>
    </source>
</evidence>
<evidence type="ECO:0000256" key="2">
    <source>
        <dbReference type="ARBA" id="ARBA00013147"/>
    </source>
</evidence>
<feature type="site" description="Essential for prephenate dehydratase activity" evidence="8">
    <location>
        <position position="214"/>
    </location>
</feature>
<evidence type="ECO:0000259" key="9">
    <source>
        <dbReference type="PROSITE" id="PS51171"/>
    </source>
</evidence>
<keyword evidence="12" id="KW-1185">Reference proteome</keyword>
<proteinExistence type="predicted"/>
<protein>
    <recommendedName>
        <fullName evidence="2">prephenate dehydratase</fullName>
        <ecNumber evidence="2">4.2.1.51</ecNumber>
    </recommendedName>
</protein>
<dbReference type="CDD" id="cd13631">
    <property type="entry name" value="PBP2_Ct-PDT_like"/>
    <property type="match status" value="1"/>
</dbReference>
<dbReference type="PANTHER" id="PTHR21022:SF19">
    <property type="entry name" value="PREPHENATE DEHYDRATASE-RELATED"/>
    <property type="match status" value="1"/>
</dbReference>
<name>A0A0D5YUU2_9FLAO</name>
<dbReference type="PANTHER" id="PTHR21022">
    <property type="entry name" value="PREPHENATE DEHYDRATASE P PROTEIN"/>
    <property type="match status" value="1"/>
</dbReference>